<evidence type="ECO:0000313" key="1">
    <source>
        <dbReference type="EMBL" id="OKY77673.1"/>
    </source>
</evidence>
<dbReference type="AlphaFoldDB" id="A0A1Q6DTK2"/>
<gene>
    <name evidence="1" type="ORF">BTN85_0141</name>
</gene>
<keyword evidence="2" id="KW-1185">Reference proteome</keyword>
<protein>
    <submittedName>
        <fullName evidence="1">Uncharacterized protein</fullName>
    </submittedName>
</protein>
<name>A0A1Q6DTK2_METT1</name>
<dbReference type="Proteomes" id="UP000185744">
    <property type="component" value="Unassembled WGS sequence"/>
</dbReference>
<sequence length="63" mass="7566">MLLFRERRQLPLSKLKDLGKGLQPTDKMDQDTKVSYANLKMFYYVFLFIKQHQPQRIYLTISA</sequence>
<comment type="caution">
    <text evidence="1">The sequence shown here is derived from an EMBL/GenBank/DDBJ whole genome shotgun (WGS) entry which is preliminary data.</text>
</comment>
<dbReference type="EMBL" id="MSDW01000001">
    <property type="protein sequence ID" value="OKY77673.1"/>
    <property type="molecule type" value="Genomic_DNA"/>
</dbReference>
<accession>A0A1Q6DTK2</accession>
<evidence type="ECO:0000313" key="2">
    <source>
        <dbReference type="Proteomes" id="UP000185744"/>
    </source>
</evidence>
<proteinExistence type="predicted"/>
<dbReference type="InParanoid" id="A0A1Q6DTK2"/>
<organism evidence="1 2">
    <name type="scientific">Methanohalarchaeum thermophilum</name>
    <dbReference type="NCBI Taxonomy" id="1903181"/>
    <lineage>
        <taxon>Archaea</taxon>
        <taxon>Methanobacteriati</taxon>
        <taxon>Methanobacteriota</taxon>
        <taxon>Methanonatronarchaeia</taxon>
        <taxon>Methanonatronarchaeales</taxon>
        <taxon>Methanonatronarchaeaceae</taxon>
        <taxon>Candidatus Methanohalarchaeum</taxon>
    </lineage>
</organism>
<reference evidence="1" key="1">
    <citation type="submission" date="2016-12" db="EMBL/GenBank/DDBJ databases">
        <title>Discovery of methanogenic haloarchaea.</title>
        <authorList>
            <person name="Sorokin D.Y."/>
            <person name="Makarova K.S."/>
            <person name="Abbas B."/>
            <person name="Ferrer M."/>
            <person name="Golyshin P.N."/>
        </authorList>
    </citation>
    <scope>NUCLEOTIDE SEQUENCE [LARGE SCALE GENOMIC DNA]</scope>
    <source>
        <strain evidence="1">HMET1</strain>
    </source>
</reference>